<sequence>MNEFGWEQATHRDPLTKLSYLMIYIRDWVTSPDKENFMDMLINVVKEHTGASAVEFEVNTTGKSWDDGYIDHQSVEDRDYDYLFDEMILKEFLFGNGKPTMTITEYKNGNAVVAIHNDGTRIISYENDLQLDYPLNIDIRVSTKCSFGFNPSTGTAVCDFCHESATMNGTDCNYDTLFEKLNGLPVGIELAIGSNELTDNLVIFLERCKNQGWICNVTVNQGHLKRDKDKIIECINAGLIKGLGISYRSGFSAIPPELLNYENTVVHVINGIDSIEEVLA</sequence>
<gene>
    <name evidence="1" type="ORF">GHT06_001856</name>
</gene>
<protein>
    <submittedName>
        <fullName evidence="1">Uncharacterized protein</fullName>
    </submittedName>
</protein>
<dbReference type="EMBL" id="WJBH02000296">
    <property type="protein sequence ID" value="KAI9549456.1"/>
    <property type="molecule type" value="Genomic_DNA"/>
</dbReference>
<dbReference type="AlphaFoldDB" id="A0AAD5KDE8"/>
<name>A0AAD5KDE8_9CRUS</name>
<keyword evidence="2" id="KW-1185">Reference proteome</keyword>
<dbReference type="Proteomes" id="UP000820818">
    <property type="component" value="Unassembled WGS sequence"/>
</dbReference>
<proteinExistence type="predicted"/>
<evidence type="ECO:0000313" key="2">
    <source>
        <dbReference type="Proteomes" id="UP000820818"/>
    </source>
</evidence>
<comment type="caution">
    <text evidence="1">The sequence shown here is derived from an EMBL/GenBank/DDBJ whole genome shotgun (WGS) entry which is preliminary data.</text>
</comment>
<organism evidence="1 2">
    <name type="scientific">Daphnia sinensis</name>
    <dbReference type="NCBI Taxonomy" id="1820382"/>
    <lineage>
        <taxon>Eukaryota</taxon>
        <taxon>Metazoa</taxon>
        <taxon>Ecdysozoa</taxon>
        <taxon>Arthropoda</taxon>
        <taxon>Crustacea</taxon>
        <taxon>Branchiopoda</taxon>
        <taxon>Diplostraca</taxon>
        <taxon>Cladocera</taxon>
        <taxon>Anomopoda</taxon>
        <taxon>Daphniidae</taxon>
        <taxon>Daphnia</taxon>
        <taxon>Daphnia similis group</taxon>
    </lineage>
</organism>
<reference evidence="1" key="1">
    <citation type="submission" date="2022-05" db="EMBL/GenBank/DDBJ databases">
        <title>A multi-omics perspective on studying reproductive biology in Daphnia sinensis.</title>
        <authorList>
            <person name="Jia J."/>
        </authorList>
    </citation>
    <scope>NUCLEOTIDE SEQUENCE</scope>
    <source>
        <strain evidence="1">WSL</strain>
    </source>
</reference>
<accession>A0AAD5KDE8</accession>
<evidence type="ECO:0000313" key="1">
    <source>
        <dbReference type="EMBL" id="KAI9549456.1"/>
    </source>
</evidence>